<comment type="caution">
    <text evidence="4">The sequence shown here is derived from an EMBL/GenBank/DDBJ whole genome shotgun (WGS) entry which is preliminary data.</text>
</comment>
<sequence>MRASTNNRRNPENSDPEKRRESPTGERRYRRKQSPKAAEIPVASPPPQLNLRRGKRNPGKGNSQEATSQTPPKSRKSVPSTPPSTQESKSKTGIRRSPAPAKPPKSPQTKPSAASSKRPLLGELRLGEKIISEISKINLTPAISKLREIPELLLKKSAEIGKTLNKRSVTESKSVKPPTKAKKEARKPQRQPIKAVTLPTPIPINKNATKRDGRSLKIQPPPTPKPRQVRSRKKRQFTPLLYLVRLLILGIGIGAIAGTLLSIIDPGSKLSVQANGNIDRPAKESPSKSSTSKLLPQKQEIAGLKAKIQTLIAQNSKLQPGVFVVDLDTGAYLDFQSNVSFPAASTIKIPILVAFFQDVDAGKIRLDEPMLLEPDAIASGSGNLQYQKPGTKYTALEIATKMSTISDNTATNMIIKKLGGAQALNQRFHDWGLTTTVINNPLPDLEGTNTSNPKDLTTLIFRVNEGELLSLRSRDRLLNIMQQTVNNSLIPQGLEPGATIAHKTGDIGSMIGDAGLVDMPSGKRYVIAIMVKRPHNDGSASELVRQISRAVYQSLNKPNATPTSNANHLPTTSQALE</sequence>
<dbReference type="Pfam" id="PF13354">
    <property type="entry name" value="Beta-lactamase2"/>
    <property type="match status" value="1"/>
</dbReference>
<feature type="transmembrane region" description="Helical" evidence="2">
    <location>
        <begin position="240"/>
        <end position="264"/>
    </location>
</feature>
<feature type="compositionally biased region" description="Low complexity" evidence="1">
    <location>
        <begin position="107"/>
        <end position="117"/>
    </location>
</feature>
<evidence type="ECO:0000313" key="5">
    <source>
        <dbReference type="Proteomes" id="UP001204953"/>
    </source>
</evidence>
<reference evidence="4" key="1">
    <citation type="submission" date="2022-06" db="EMBL/GenBank/DDBJ databases">
        <title>New cyanobacteria of genus Symplocastrum in benthos of Lake Baikal.</title>
        <authorList>
            <person name="Sorokovikova E."/>
            <person name="Tikhonova I."/>
            <person name="Krasnopeev A."/>
            <person name="Evseev P."/>
            <person name="Gladkikh A."/>
            <person name="Belykh O."/>
        </authorList>
    </citation>
    <scope>NUCLEOTIDE SEQUENCE</scope>
    <source>
        <strain evidence="4">BBK-W-15</strain>
    </source>
</reference>
<feature type="domain" description="Beta-lactamase class A catalytic" evidence="3">
    <location>
        <begin position="321"/>
        <end position="531"/>
    </location>
</feature>
<keyword evidence="2" id="KW-0812">Transmembrane</keyword>
<dbReference type="PANTHER" id="PTHR35333:SF4">
    <property type="entry name" value="SLR0121 PROTEIN"/>
    <property type="match status" value="1"/>
</dbReference>
<protein>
    <submittedName>
        <fullName evidence="4">Class A beta-lactamase-related serine hydrolase</fullName>
    </submittedName>
</protein>
<feature type="region of interest" description="Disordered" evidence="1">
    <location>
        <begin position="1"/>
        <end position="121"/>
    </location>
</feature>
<dbReference type="Gene3D" id="3.40.710.10">
    <property type="entry name" value="DD-peptidase/beta-lactamase superfamily"/>
    <property type="match status" value="1"/>
</dbReference>
<dbReference type="GO" id="GO:0008800">
    <property type="term" value="F:beta-lactamase activity"/>
    <property type="evidence" value="ECO:0007669"/>
    <property type="project" value="InterPro"/>
</dbReference>
<proteinExistence type="predicted"/>
<feature type="region of interest" description="Disordered" evidence="1">
    <location>
        <begin position="275"/>
        <end position="294"/>
    </location>
</feature>
<organism evidence="4 5">
    <name type="scientific">Limnofasciculus baicalensis BBK-W-15</name>
    <dbReference type="NCBI Taxonomy" id="2699891"/>
    <lineage>
        <taxon>Bacteria</taxon>
        <taxon>Bacillati</taxon>
        <taxon>Cyanobacteriota</taxon>
        <taxon>Cyanophyceae</taxon>
        <taxon>Coleofasciculales</taxon>
        <taxon>Coleofasciculaceae</taxon>
        <taxon>Limnofasciculus</taxon>
        <taxon>Limnofasciculus baicalensis</taxon>
    </lineage>
</organism>
<feature type="region of interest" description="Disordered" evidence="1">
    <location>
        <begin position="165"/>
        <end position="232"/>
    </location>
</feature>
<evidence type="ECO:0000256" key="2">
    <source>
        <dbReference type="SAM" id="Phobius"/>
    </source>
</evidence>
<dbReference type="PANTHER" id="PTHR35333">
    <property type="entry name" value="BETA-LACTAMASE"/>
    <property type="match status" value="1"/>
</dbReference>
<keyword evidence="4" id="KW-0378">Hydrolase</keyword>
<dbReference type="GO" id="GO:0046677">
    <property type="term" value="P:response to antibiotic"/>
    <property type="evidence" value="ECO:0007669"/>
    <property type="project" value="InterPro"/>
</dbReference>
<evidence type="ECO:0000259" key="3">
    <source>
        <dbReference type="Pfam" id="PF13354"/>
    </source>
</evidence>
<dbReference type="SUPFAM" id="SSF56601">
    <property type="entry name" value="beta-lactamase/transpeptidase-like"/>
    <property type="match status" value="1"/>
</dbReference>
<dbReference type="InterPro" id="IPR000871">
    <property type="entry name" value="Beta-lactam_class-A"/>
</dbReference>
<dbReference type="InterPro" id="IPR045155">
    <property type="entry name" value="Beta-lactam_cat"/>
</dbReference>
<keyword evidence="5" id="KW-1185">Reference proteome</keyword>
<dbReference type="Proteomes" id="UP001204953">
    <property type="component" value="Unassembled WGS sequence"/>
</dbReference>
<feature type="compositionally biased region" description="Polar residues" evidence="1">
    <location>
        <begin position="60"/>
        <end position="87"/>
    </location>
</feature>
<evidence type="ECO:0000256" key="1">
    <source>
        <dbReference type="SAM" id="MobiDB-lite"/>
    </source>
</evidence>
<name>A0AAE3GS71_9CYAN</name>
<keyword evidence="2" id="KW-0472">Membrane</keyword>
<feature type="compositionally biased region" description="Basic residues" evidence="1">
    <location>
        <begin position="179"/>
        <end position="189"/>
    </location>
</feature>
<dbReference type="InterPro" id="IPR012338">
    <property type="entry name" value="Beta-lactam/transpept-like"/>
</dbReference>
<feature type="compositionally biased region" description="Basic and acidic residues" evidence="1">
    <location>
        <begin position="9"/>
        <end position="27"/>
    </location>
</feature>
<dbReference type="RefSeq" id="WP_254012313.1">
    <property type="nucleotide sequence ID" value="NZ_JAMZMM010000122.1"/>
</dbReference>
<evidence type="ECO:0000313" key="4">
    <source>
        <dbReference type="EMBL" id="MCP2729529.1"/>
    </source>
</evidence>
<feature type="region of interest" description="Disordered" evidence="1">
    <location>
        <begin position="556"/>
        <end position="577"/>
    </location>
</feature>
<gene>
    <name evidence="4" type="ORF">NJ959_13815</name>
</gene>
<dbReference type="EMBL" id="JAMZMM010000122">
    <property type="protein sequence ID" value="MCP2729529.1"/>
    <property type="molecule type" value="Genomic_DNA"/>
</dbReference>
<dbReference type="GO" id="GO:0030655">
    <property type="term" value="P:beta-lactam antibiotic catabolic process"/>
    <property type="evidence" value="ECO:0007669"/>
    <property type="project" value="InterPro"/>
</dbReference>
<accession>A0AAE3GS71</accession>
<keyword evidence="2" id="KW-1133">Transmembrane helix</keyword>
<dbReference type="AlphaFoldDB" id="A0AAE3GS71"/>